<evidence type="ECO:0000313" key="2">
    <source>
        <dbReference type="EMBL" id="MBK1961094.1"/>
    </source>
</evidence>
<feature type="non-terminal residue" evidence="2">
    <location>
        <position position="830"/>
    </location>
</feature>
<feature type="compositionally biased region" description="Polar residues" evidence="1">
    <location>
        <begin position="130"/>
        <end position="146"/>
    </location>
</feature>
<proteinExistence type="predicted"/>
<feature type="region of interest" description="Disordered" evidence="1">
    <location>
        <begin position="130"/>
        <end position="157"/>
    </location>
</feature>
<protein>
    <submittedName>
        <fullName evidence="2">Cell surface protein</fullName>
    </submittedName>
</protein>
<organism evidence="2 3">
    <name type="scientific">Listeria ivanovii subsp. londoniensis</name>
    <dbReference type="NCBI Taxonomy" id="202752"/>
    <lineage>
        <taxon>Bacteria</taxon>
        <taxon>Bacillati</taxon>
        <taxon>Bacillota</taxon>
        <taxon>Bacilli</taxon>
        <taxon>Bacillales</taxon>
        <taxon>Listeriaceae</taxon>
        <taxon>Listeria</taxon>
    </lineage>
</organism>
<accession>A0ABS1G2J7</accession>
<sequence length="830" mass="90794">MTKANPMRRYMLLTLAFFLLLGQLNLAPIRALAKENGNEDLSYEVQKELSNDKKKATLKIKVTPKNEQIKILAIETPDGKKTERSETTYITEKNGVVDFLISYQNTETSEEVNNYTASYNMSDLILASEPNNEQEPSNQKDTTNQDQDIKKENKPLFKNSQTTVSLSVPDYNQTAWANGDIKTVTTTVDFGDSSSTGKKVDFTLPDGMRFVSLPAPNDYKPSSNSDMNIINYLGASDPLGIAITSMTMPNRETNYNRATFGTVSYELEPGTEKASFTFSVRVDAAKYYGATDLKTPIKAEVFVGGASTPVASAKQTIHAEGNKVVGYANQDHVKTMFRTWYINHGTSEVLASTDTDPSYNYTKPYSVVNGLNQADDRGAAIFMAKNLTVTLYYPEGMEYVGIIDNSGNAVPNNSNISVTAYPSENKVVIDYKQMNLNSVSNSVFSVKYKIPKGTVAGTYSATKVPHASIKTYDDAIFESDALTTNLTDLTTKAALDTCKVVDTTVNKLALVPANRNINPDNETWAGSIQINNLQTAGKKTNQIYQVEFDPNWEAYSVNLPFDGTIAGNKITDIQYKTNLHSSYQTYSGKLPVSNNKMARLEASAVGLQEGEYFTDVKANVGDFSVGFVNTDQGGTFRWNSTASYGIVKPGIASVDFKGSIWNAEDEANTKASGVSTYSVSNTITSAANGTDSFYNKAGSAIKVASAGDTVTTKASLLLFDYPYGTRTVINNPEVYLHEIDGTSINPSTIRLTNQDGKEVTFSIKQETANNGNKVYVLKTTDVTVGTFVGYPYKTQYLNLSYDTTFDVTLDKSIDMDAQEVIAWGGPDVTS</sequence>
<keyword evidence="3" id="KW-1185">Reference proteome</keyword>
<dbReference type="EMBL" id="JAENOF010000003">
    <property type="protein sequence ID" value="MBK1961094.1"/>
    <property type="molecule type" value="Genomic_DNA"/>
</dbReference>
<comment type="caution">
    <text evidence="2">The sequence shown here is derived from an EMBL/GenBank/DDBJ whole genome shotgun (WGS) entry which is preliminary data.</text>
</comment>
<name>A0ABS1G2J7_LISIV</name>
<evidence type="ECO:0000256" key="1">
    <source>
        <dbReference type="SAM" id="MobiDB-lite"/>
    </source>
</evidence>
<dbReference type="Proteomes" id="UP000633035">
    <property type="component" value="Unassembled WGS sequence"/>
</dbReference>
<evidence type="ECO:0000313" key="3">
    <source>
        <dbReference type="Proteomes" id="UP000633035"/>
    </source>
</evidence>
<gene>
    <name evidence="2" type="ORF">JI642_03140</name>
</gene>
<reference evidence="2 3" key="1">
    <citation type="submission" date="2021-01" db="EMBL/GenBank/DDBJ databases">
        <title>Listeria ivanovii strains from Norway.</title>
        <authorList>
            <person name="Fagerlund A."/>
        </authorList>
    </citation>
    <scope>NUCLEOTIDE SEQUENCE [LARGE SCALE GENOMIC DNA]</scope>
    <source>
        <strain evidence="2 3">MF6989</strain>
    </source>
</reference>